<keyword evidence="1" id="KW-1133">Transmembrane helix</keyword>
<dbReference type="AlphaFoldDB" id="E2NJV7"/>
<feature type="transmembrane region" description="Helical" evidence="1">
    <location>
        <begin position="12"/>
        <end position="33"/>
    </location>
</feature>
<accession>E2NJV7</accession>
<proteinExistence type="predicted"/>
<comment type="caution">
    <text evidence="2">The sequence shown here is derived from an EMBL/GenBank/DDBJ whole genome shotgun (WGS) entry which is preliminary data.</text>
</comment>
<dbReference type="RefSeq" id="WP_007213935.1">
    <property type="nucleotide sequence ID" value="NZ_EQ973492.1"/>
</dbReference>
<dbReference type="EMBL" id="ACCH01000358">
    <property type="protein sequence ID" value="EEF87803.1"/>
    <property type="molecule type" value="Genomic_DNA"/>
</dbReference>
<sequence length="48" mass="5420">MTLRQKISDIPLYLQILIGMITGIIIGLIALQVDGGDTFIRHWIQPWG</sequence>
<keyword evidence="1" id="KW-0472">Membrane</keyword>
<keyword evidence="1" id="KW-0812">Transmembrane</keyword>
<evidence type="ECO:0000256" key="1">
    <source>
        <dbReference type="SAM" id="Phobius"/>
    </source>
</evidence>
<reference evidence="2 3" key="1">
    <citation type="submission" date="2008-12" db="EMBL/GenBank/DDBJ databases">
        <authorList>
            <person name="Fulton L."/>
            <person name="Clifton S."/>
            <person name="Fulton B."/>
            <person name="Xu J."/>
            <person name="Minx P."/>
            <person name="Pepin K.H."/>
            <person name="Johnson M."/>
            <person name="Bhonagiri V."/>
            <person name="Nash W.E."/>
            <person name="Mardis E.R."/>
            <person name="Wilson R.K."/>
        </authorList>
    </citation>
    <scope>NUCLEOTIDE SEQUENCE [LARGE SCALE GENOMIC DNA]</scope>
    <source>
        <strain evidence="2 3">DSM 14838</strain>
    </source>
</reference>
<protein>
    <submittedName>
        <fullName evidence="2">Uncharacterized protein</fullName>
    </submittedName>
</protein>
<gene>
    <name evidence="2" type="ORF">BACCELL_04596</name>
</gene>
<evidence type="ECO:0000313" key="2">
    <source>
        <dbReference type="EMBL" id="EEF87803.1"/>
    </source>
</evidence>
<name>E2NJV7_9BACE</name>
<dbReference type="HOGENOM" id="CLU_3149251_0_0_10"/>
<dbReference type="Proteomes" id="UP000003711">
    <property type="component" value="Unassembled WGS sequence"/>
</dbReference>
<reference evidence="2 3" key="2">
    <citation type="submission" date="2009-01" db="EMBL/GenBank/DDBJ databases">
        <title>Draft genome sequence of Bacteroides cellulosilyticus (DSM 14838).</title>
        <authorList>
            <person name="Sudarsanam P."/>
            <person name="Ley R."/>
            <person name="Guruge J."/>
            <person name="Turnbaugh P.J."/>
            <person name="Mahowald M."/>
            <person name="Liep D."/>
            <person name="Gordon J."/>
        </authorList>
    </citation>
    <scope>NUCLEOTIDE SEQUENCE [LARGE SCALE GENOMIC DNA]</scope>
    <source>
        <strain evidence="2 3">DSM 14838</strain>
    </source>
</reference>
<organism evidence="2 3">
    <name type="scientific">Bacteroides cellulosilyticus DSM 14838</name>
    <dbReference type="NCBI Taxonomy" id="537012"/>
    <lineage>
        <taxon>Bacteria</taxon>
        <taxon>Pseudomonadati</taxon>
        <taxon>Bacteroidota</taxon>
        <taxon>Bacteroidia</taxon>
        <taxon>Bacteroidales</taxon>
        <taxon>Bacteroidaceae</taxon>
        <taxon>Bacteroides</taxon>
    </lineage>
</organism>
<evidence type="ECO:0000313" key="3">
    <source>
        <dbReference type="Proteomes" id="UP000003711"/>
    </source>
</evidence>